<feature type="transmembrane region" description="Helical" evidence="2">
    <location>
        <begin position="12"/>
        <end position="31"/>
    </location>
</feature>
<dbReference type="InterPro" id="IPR002347">
    <property type="entry name" value="SDR_fam"/>
</dbReference>
<name>A0A369J3F7_HYPMA</name>
<evidence type="ECO:0000313" key="3">
    <source>
        <dbReference type="EMBL" id="RDB16579.1"/>
    </source>
</evidence>
<proteinExistence type="predicted"/>
<dbReference type="Pfam" id="PF00106">
    <property type="entry name" value="adh_short"/>
    <property type="match status" value="1"/>
</dbReference>
<dbReference type="InParanoid" id="A0A369J3F7"/>
<keyword evidence="1" id="KW-0560">Oxidoreductase</keyword>
<accession>A0A369J3F7</accession>
<dbReference type="SUPFAM" id="SSF51735">
    <property type="entry name" value="NAD(P)-binding Rossmann-fold domains"/>
    <property type="match status" value="1"/>
</dbReference>
<dbReference type="AlphaFoldDB" id="A0A369J3F7"/>
<keyword evidence="4" id="KW-1185">Reference proteome</keyword>
<evidence type="ECO:0000313" key="4">
    <source>
        <dbReference type="Proteomes" id="UP000076154"/>
    </source>
</evidence>
<sequence>MDGIKSLMHSPSLPLLASFTAAVLLISYFVFRSTANMPSLATVRAANAAFHPRYTPVALFVGGTSGIGQGIAEAFARHTKGNAHIIIIGRNRAAADAIIAKFPKPTPEAKVSHEFIQCDVSLMKNVQAVTKELLTRLPKINFLVMSPGFFSLKSRDETEEGIDRKLAVNYYARWKFTSDLLPALRKAKENGEDARVLTVLAAGKGTEVDVDDLGLKKTYSLAKAGTQVAAYNDLMMKAFAAKNPDITFVHSYPGAVRTGLMSSSDSAFLRAASPIVMGLFYPVLVSLQESGEYMLYGLLNGGKGFSRVGSRGEDIGMKRFFGSDEALKKLWEHTVKATEVSS</sequence>
<keyword evidence="2" id="KW-0812">Transmembrane</keyword>
<comment type="caution">
    <text evidence="3">The sequence shown here is derived from an EMBL/GenBank/DDBJ whole genome shotgun (WGS) entry which is preliminary data.</text>
</comment>
<dbReference type="Gene3D" id="3.40.50.720">
    <property type="entry name" value="NAD(P)-binding Rossmann-like Domain"/>
    <property type="match status" value="1"/>
</dbReference>
<dbReference type="PANTHER" id="PTHR47534:SF3">
    <property type="entry name" value="ALCOHOL DEHYDROGENASE-LIKE C-TERMINAL DOMAIN-CONTAINING PROTEIN"/>
    <property type="match status" value="1"/>
</dbReference>
<gene>
    <name evidence="3" type="primary">andH_1</name>
    <name evidence="3" type="ORF">Hypma_002743</name>
</gene>
<evidence type="ECO:0000256" key="1">
    <source>
        <dbReference type="ARBA" id="ARBA00023002"/>
    </source>
</evidence>
<dbReference type="STRING" id="39966.A0A369J3F7"/>
<keyword evidence="2" id="KW-0472">Membrane</keyword>
<dbReference type="Proteomes" id="UP000076154">
    <property type="component" value="Unassembled WGS sequence"/>
</dbReference>
<dbReference type="InterPro" id="IPR036291">
    <property type="entry name" value="NAD(P)-bd_dom_sf"/>
</dbReference>
<dbReference type="EMBL" id="LUEZ02000124">
    <property type="protein sequence ID" value="RDB16579.1"/>
    <property type="molecule type" value="Genomic_DNA"/>
</dbReference>
<dbReference type="PANTHER" id="PTHR47534">
    <property type="entry name" value="YALI0E05731P"/>
    <property type="match status" value="1"/>
</dbReference>
<dbReference type="InterPro" id="IPR052228">
    <property type="entry name" value="Sec_Metab_Biosynth_Oxidored"/>
</dbReference>
<dbReference type="GO" id="GO:0016491">
    <property type="term" value="F:oxidoreductase activity"/>
    <property type="evidence" value="ECO:0007669"/>
    <property type="project" value="UniProtKB-KW"/>
</dbReference>
<keyword evidence="2" id="KW-1133">Transmembrane helix</keyword>
<protein>
    <submittedName>
        <fullName evidence="3">Oxidoreductase andH</fullName>
    </submittedName>
</protein>
<evidence type="ECO:0000256" key="2">
    <source>
        <dbReference type="SAM" id="Phobius"/>
    </source>
</evidence>
<organism evidence="3 4">
    <name type="scientific">Hypsizygus marmoreus</name>
    <name type="common">White beech mushroom</name>
    <name type="synonym">Agaricus marmoreus</name>
    <dbReference type="NCBI Taxonomy" id="39966"/>
    <lineage>
        <taxon>Eukaryota</taxon>
        <taxon>Fungi</taxon>
        <taxon>Dikarya</taxon>
        <taxon>Basidiomycota</taxon>
        <taxon>Agaricomycotina</taxon>
        <taxon>Agaricomycetes</taxon>
        <taxon>Agaricomycetidae</taxon>
        <taxon>Agaricales</taxon>
        <taxon>Tricholomatineae</taxon>
        <taxon>Lyophyllaceae</taxon>
        <taxon>Hypsizygus</taxon>
    </lineage>
</organism>
<reference evidence="3" key="1">
    <citation type="submission" date="2018-04" db="EMBL/GenBank/DDBJ databases">
        <title>Whole genome sequencing of Hypsizygus marmoreus.</title>
        <authorList>
            <person name="Choi I.-G."/>
            <person name="Min B."/>
            <person name="Kim J.-G."/>
            <person name="Kim S."/>
            <person name="Oh Y.-L."/>
            <person name="Kong W.-S."/>
            <person name="Park H."/>
            <person name="Jeong J."/>
            <person name="Song E.-S."/>
        </authorList>
    </citation>
    <scope>NUCLEOTIDE SEQUENCE [LARGE SCALE GENOMIC DNA]</scope>
    <source>
        <strain evidence="3">51987-8</strain>
    </source>
</reference>